<dbReference type="PROSITE" id="PS51186">
    <property type="entry name" value="GNAT"/>
    <property type="match status" value="1"/>
</dbReference>
<dbReference type="PANTHER" id="PTHR42791:SF1">
    <property type="entry name" value="N-ACETYLTRANSFERASE DOMAIN-CONTAINING PROTEIN"/>
    <property type="match status" value="1"/>
</dbReference>
<dbReference type="SUPFAM" id="SSF55729">
    <property type="entry name" value="Acyl-CoA N-acyltransferases (Nat)"/>
    <property type="match status" value="1"/>
</dbReference>
<dbReference type="InterPro" id="IPR016181">
    <property type="entry name" value="Acyl_CoA_acyltransferase"/>
</dbReference>
<comment type="caution">
    <text evidence="3">The sequence shown here is derived from an EMBL/GenBank/DDBJ whole genome shotgun (WGS) entry which is preliminary data.</text>
</comment>
<evidence type="ECO:0000256" key="1">
    <source>
        <dbReference type="SAM" id="MobiDB-lite"/>
    </source>
</evidence>
<evidence type="ECO:0000313" key="4">
    <source>
        <dbReference type="Proteomes" id="UP001212152"/>
    </source>
</evidence>
<evidence type="ECO:0000313" key="3">
    <source>
        <dbReference type="EMBL" id="KAJ3181662.1"/>
    </source>
</evidence>
<reference evidence="3" key="1">
    <citation type="submission" date="2020-05" db="EMBL/GenBank/DDBJ databases">
        <title>Phylogenomic resolution of chytrid fungi.</title>
        <authorList>
            <person name="Stajich J.E."/>
            <person name="Amses K."/>
            <person name="Simmons R."/>
            <person name="Seto K."/>
            <person name="Myers J."/>
            <person name="Bonds A."/>
            <person name="Quandt C.A."/>
            <person name="Barry K."/>
            <person name="Liu P."/>
            <person name="Grigoriev I."/>
            <person name="Longcore J.E."/>
            <person name="James T.Y."/>
        </authorList>
    </citation>
    <scope>NUCLEOTIDE SEQUENCE</scope>
    <source>
        <strain evidence="3">JEL0379</strain>
    </source>
</reference>
<accession>A0AAD5TN52</accession>
<sequence>MAYSTITTTTATSTPTPQLSLRLATLSDLDACAAVSSLAYRDTVFYRWLCPHTSAFPEDFIGMWKRRHARVLADKHWFTVVCQELCPQDNTQKIVGVSEWQRNGKGKERVWETNGDVEAKDAAMKTLLASTTAIVNRAFSYERNDLLNAWGARHPSTPEADDPHWYLNLLAVDPAMQRRGIGEMLSRWGMDRAEREGLYVTLHATEEGGRLYRRLGFVVTGKLVRDIEGTTEGELDADGMRWSPTHDSRGDHGTPMS</sequence>
<dbReference type="EMBL" id="JADGJQ010000011">
    <property type="protein sequence ID" value="KAJ3181662.1"/>
    <property type="molecule type" value="Genomic_DNA"/>
</dbReference>
<organism evidence="3 4">
    <name type="scientific">Geranomyces variabilis</name>
    <dbReference type="NCBI Taxonomy" id="109894"/>
    <lineage>
        <taxon>Eukaryota</taxon>
        <taxon>Fungi</taxon>
        <taxon>Fungi incertae sedis</taxon>
        <taxon>Chytridiomycota</taxon>
        <taxon>Chytridiomycota incertae sedis</taxon>
        <taxon>Chytridiomycetes</taxon>
        <taxon>Spizellomycetales</taxon>
        <taxon>Powellomycetaceae</taxon>
        <taxon>Geranomyces</taxon>
    </lineage>
</organism>
<feature type="compositionally biased region" description="Basic and acidic residues" evidence="1">
    <location>
        <begin position="244"/>
        <end position="257"/>
    </location>
</feature>
<protein>
    <recommendedName>
        <fullName evidence="2">N-acetyltransferase domain-containing protein</fullName>
    </recommendedName>
</protein>
<dbReference type="Gene3D" id="3.40.630.30">
    <property type="match status" value="1"/>
</dbReference>
<proteinExistence type="predicted"/>
<dbReference type="Pfam" id="PF13508">
    <property type="entry name" value="Acetyltransf_7"/>
    <property type="match status" value="1"/>
</dbReference>
<dbReference type="Proteomes" id="UP001212152">
    <property type="component" value="Unassembled WGS sequence"/>
</dbReference>
<gene>
    <name evidence="3" type="ORF">HDU87_000680</name>
</gene>
<dbReference type="GO" id="GO:0016747">
    <property type="term" value="F:acyltransferase activity, transferring groups other than amino-acyl groups"/>
    <property type="evidence" value="ECO:0007669"/>
    <property type="project" value="InterPro"/>
</dbReference>
<name>A0AAD5TN52_9FUNG</name>
<evidence type="ECO:0000259" key="2">
    <source>
        <dbReference type="PROSITE" id="PS51186"/>
    </source>
</evidence>
<keyword evidence="4" id="KW-1185">Reference proteome</keyword>
<feature type="domain" description="N-acetyltransferase" evidence="2">
    <location>
        <begin position="95"/>
        <end position="238"/>
    </location>
</feature>
<dbReference type="AlphaFoldDB" id="A0AAD5TN52"/>
<feature type="region of interest" description="Disordered" evidence="1">
    <location>
        <begin position="234"/>
        <end position="257"/>
    </location>
</feature>
<dbReference type="PANTHER" id="PTHR42791">
    <property type="entry name" value="GNAT FAMILY ACETYLTRANSFERASE"/>
    <property type="match status" value="1"/>
</dbReference>
<dbReference type="CDD" id="cd04301">
    <property type="entry name" value="NAT_SF"/>
    <property type="match status" value="1"/>
</dbReference>
<dbReference type="InterPro" id="IPR052523">
    <property type="entry name" value="Trichothecene_AcTrans"/>
</dbReference>
<dbReference type="InterPro" id="IPR000182">
    <property type="entry name" value="GNAT_dom"/>
</dbReference>